<dbReference type="SMART" id="SM00326">
    <property type="entry name" value="SH3"/>
    <property type="match status" value="1"/>
</dbReference>
<protein>
    <submittedName>
        <fullName evidence="11">Melanoma inhibitory activity 3-like isoform X2</fullName>
    </submittedName>
</protein>
<feature type="region of interest" description="Disordered" evidence="9">
    <location>
        <begin position="986"/>
        <end position="1041"/>
    </location>
</feature>
<proteinExistence type="evidence at protein level"/>
<feature type="compositionally biased region" description="Low complexity" evidence="9">
    <location>
        <begin position="403"/>
        <end position="412"/>
    </location>
</feature>
<dbReference type="STRING" id="84645.A0A498N6K5"/>
<evidence type="ECO:0007829" key="13">
    <source>
        <dbReference type="PeptideAtlas" id="A0A498N6K5"/>
    </source>
</evidence>
<feature type="region of interest" description="Disordered" evidence="9">
    <location>
        <begin position="1468"/>
        <end position="1621"/>
    </location>
</feature>
<feature type="compositionally biased region" description="Basic and acidic residues" evidence="9">
    <location>
        <begin position="346"/>
        <end position="359"/>
    </location>
</feature>
<comment type="caution">
    <text evidence="11">The sequence shown here is derived from an EMBL/GenBank/DDBJ whole genome shotgun (WGS) entry which is preliminary data.</text>
</comment>
<evidence type="ECO:0000259" key="10">
    <source>
        <dbReference type="PROSITE" id="PS50002"/>
    </source>
</evidence>
<feature type="compositionally biased region" description="Acidic residues" evidence="9">
    <location>
        <begin position="484"/>
        <end position="493"/>
    </location>
</feature>
<dbReference type="PANTHER" id="PTHR23158:SF38">
    <property type="entry name" value="MELANOMA INHIBITORY ACTIVITY PROTEIN 2"/>
    <property type="match status" value="1"/>
</dbReference>
<feature type="region of interest" description="Disordered" evidence="9">
    <location>
        <begin position="871"/>
        <end position="892"/>
    </location>
</feature>
<feature type="compositionally biased region" description="Basic and acidic residues" evidence="9">
    <location>
        <begin position="1468"/>
        <end position="1515"/>
    </location>
</feature>
<feature type="region of interest" description="Disordered" evidence="9">
    <location>
        <begin position="249"/>
        <end position="365"/>
    </location>
</feature>
<keyword evidence="3" id="KW-0732">Signal</keyword>
<evidence type="ECO:0000256" key="3">
    <source>
        <dbReference type="ARBA" id="ARBA00022729"/>
    </source>
</evidence>
<gene>
    <name evidence="11" type="ORF">ROHU_020121</name>
</gene>
<keyword evidence="2 7" id="KW-0728">SH3 domain</keyword>
<dbReference type="PROSITE" id="PS50002">
    <property type="entry name" value="SH3"/>
    <property type="match status" value="1"/>
</dbReference>
<dbReference type="PANTHER" id="PTHR23158">
    <property type="entry name" value="MELANOMA INHIBITORY ACTIVITY-RELATED"/>
    <property type="match status" value="1"/>
</dbReference>
<feature type="region of interest" description="Disordered" evidence="9">
    <location>
        <begin position="1785"/>
        <end position="1993"/>
    </location>
</feature>
<feature type="compositionally biased region" description="Basic and acidic residues" evidence="9">
    <location>
        <begin position="427"/>
        <end position="447"/>
    </location>
</feature>
<feature type="compositionally biased region" description="Basic and acidic residues" evidence="9">
    <location>
        <begin position="1187"/>
        <end position="1257"/>
    </location>
</feature>
<dbReference type="EMBL" id="QBIY01012038">
    <property type="protein sequence ID" value="RXN27332.1"/>
    <property type="molecule type" value="Genomic_DNA"/>
</dbReference>
<feature type="compositionally biased region" description="Basic and acidic residues" evidence="9">
    <location>
        <begin position="877"/>
        <end position="892"/>
    </location>
</feature>
<dbReference type="Pfam" id="PF07653">
    <property type="entry name" value="SH3_2"/>
    <property type="match status" value="1"/>
</dbReference>
<organism evidence="11 12">
    <name type="scientific">Labeo rohita</name>
    <name type="common">Indian major carp</name>
    <name type="synonym">Cyprinus rohita</name>
    <dbReference type="NCBI Taxonomy" id="84645"/>
    <lineage>
        <taxon>Eukaryota</taxon>
        <taxon>Metazoa</taxon>
        <taxon>Chordata</taxon>
        <taxon>Craniata</taxon>
        <taxon>Vertebrata</taxon>
        <taxon>Euteleostomi</taxon>
        <taxon>Actinopterygii</taxon>
        <taxon>Neopterygii</taxon>
        <taxon>Teleostei</taxon>
        <taxon>Ostariophysi</taxon>
        <taxon>Cypriniformes</taxon>
        <taxon>Cyprinidae</taxon>
        <taxon>Labeoninae</taxon>
        <taxon>Labeonini</taxon>
        <taxon>Labeo</taxon>
    </lineage>
</organism>
<feature type="region of interest" description="Disordered" evidence="9">
    <location>
        <begin position="131"/>
        <end position="213"/>
    </location>
</feature>
<evidence type="ECO:0000256" key="8">
    <source>
        <dbReference type="SAM" id="Coils"/>
    </source>
</evidence>
<evidence type="ECO:0000256" key="7">
    <source>
        <dbReference type="PROSITE-ProRule" id="PRU00192"/>
    </source>
</evidence>
<sequence>MHRTYVKHFVNNGTYIQSLGLISDYKLCGDPECESMISRVQAQRDHSAKDCRFLNFKKGDIITVYYKLTGKRNDLWAGSMEKLSGLFPKDAIKIDQLFIDEKKEIQVPTQEYDFICFDEKGLVIEHSTEFEDLEDLSQETQETDLNEVRDKPTETEEREPSQNSVQDVSDQNTPETTETGGSSWIGSAVNGWFGRNEQSNDEPQDESSEESFKSRKIVMDIEENLMEEKTNSGTFGWISGELTNAFGFGNKELKTDAQDNIENPTNDEDTSSQQSSSWMSMGRDVLGFSEENTDAATKPEAEKEDENTNMEDQSTLNPSQNMDVADNIQGDENTPDDIAENNDSSLDDRITENEKEEKQAGWYGNMYNRITNLYKEDNEGKASVSENPASATSTEDKTKESESSSQSIFSVSGLKSMLKLPFQEDTVVTKDEEKTEKEEDTRKEEIQHNNMDQEEEMLIDIDEQDSNQIDTDVLASDDVKQLDEESNMTEDSTDSQILEENSADNLNEEVKSENKADFFEEKVEQDAKDVQSDEEKTGKEEDPGKKDFDEEQEDKMLTDSDEQESNQIDIDILNVTQSLSDKTMTLQDSIASDSTEQLDVESNMMEESIDSQILEKKSVDNINEEVKCESNADFLEGKVEQDTRDVQSEEKTVKEEDPRKEYLDEEKNNNKDQEEKMLIDIHEQDSNTIDTDVFSETQSLSLKESTASDSTEQLDVESNMTEDSTDSQTLEIKSADHLYEEVKSENNADFIEENMDQDMRDVQSEEKSGKEEDPGKEDFDKEQNNHKDQEEKMLVDIREQDSNAIDTDVFRETQMQSDKTMTLKDSIASDSTEQLVVESNMMEDSTDSQTTEIKSADNLYEVKSENNADFIEENMDQDTRNVQKEEKTGKQEDLVKEDFHEEQNNFKDQEEKMLIDINEKVSNPIDTGIVSETQSLSDKTMTLKENIASDSTEQLGVESNIKENSIDSQILEIKSADILNEEVKSENNADFIEGKMDQDTRDVQSEEKSEKDEDPGKEDFDEEQNNHKDQEEKTLVDIREQDSNTIDTDVFSETLIQSDKTLTLKESIASDSTEQLDVESSMTENSTDSLILDIKSDFIEENMDQDTRDVQNEEKTGTQEDPVKEDFEEEQNTFKDQEEKMLIDINEKVSNPTDTDVLSETQSLSDNTVTLKETIASDSTEQLDVESNMKENSIDSQILDKKSADNLSEEVKSENNADFLEGKTDQDTREVQSEEKTGKQEDPVKEHFDEEQNNFRDQEEKMLIDINEKVSNPIDTDVLSKTQSLSDKTITLNENIASDSTEQLYVESNMKENSMDSQILDKKSADNLSEEVKSENNADFLEGKMDQDTREVQSEEKTGKQEDPVKEDFDEEQNNFKDQEVKMLIDINEKVSNPIDTDVLSETQSLSDKTMTLKENTAPDSTEQLEVEFNVKEDSTDSQILEIKSADNLNEEIKIENDEVLEGVVEQDAKDVQSDEEKTGKEVNSGKEDFLEQQNVKDEEIYESVKQESTTKDVHQASSDETMILKDSVASNDITDIDGFSKESNTQHSDDVTSANNTTDEVIQSENNLTDSVDDILEGTLTQSPSDQANLDTIKQQENYSNEISTDPVTGEDTSKLSESDIQTDTELHYEKTQESNVADLNADSHIESVKTDQSVNADVNSELTLDAFSENNKEKQLAEGDQGILKENDELVLNRNEAQLDEALPNDITFHEEKLPDSEAHATPMSNEQKLDTNINPLDERSSYIHTLVTSEETLHSELESNSALNITDYNYNARESHHESLVIENSKDTDSVGKNDNEVVVHEEQEESGTVSEPTENYFETKEKEDDTQITNESLTQETQAKSPLLNTSDGSGDLKDGSHDLSSLKHGDIDNIPSAMTEDPDGYRTSTETELTNDFFSKNDSVQDENINIMHDQTQSAEHKEETDTANNEDRQTDSESVKRREESDTGAIWDRRDDGDTAVKLEDKKKHGNEKQPGNPEIQDKNTVSHPTETSKEYANLYPYLSKQVIEDLLDLFGDQKLSWLDSKMGNTNAGQDNDVLDELDDIEQLLEYYMKMNTKLGRIQQDNGVPGKDNTKEYSALQKLFTLLSSLRKKYSPVITDNSVESPGVREDDCIHEACLDVNKNTQQMISTTEVENNQVSGDTSVLGNPQNEPVFEEKDLSGITDNVEDVHTDEQEIRKHEDWASSETKKTTFQNDGLISEEHIEALNGLRQFYQMAVFVEVTINEIASIVDKVVSSLPDDIRPGPDLYGLPWEAVVFTGFLGLLTLLLFSCRFIHSIKSRLYASKEKQMAQKVAELLDEKCKVLETFSEVKQKFDKLESTLQNNGMSAQAAEKDSLEVASQKLEQSNAQMKKEIERLQEELSQQNKARKQQEDQLAELEQILRNLEEEAKERKSQLEQDNTTLKIHEINTERLQKNLQAAKEEHAMLLESKAQLVQEAEDWGERLGELEEEMKMCERSHTGMLEDCANKDDRIKSLTECLLKMRDWDSEDESCVDGSTNTAGAENGDSSDFRQKQKVQKLIEAAKMSADLKSMEEDKNRVFAKLADEIKAKEDLQEGIKQLEEQKEVLESESANYASESQKLQQKLQIMTEMYQENELKLHRMLTVEEKERLQKEEKLNKAGKKISLAAEELNTYRQRAKDLEEELERTSQAYKNQIVSHEKKAHDNWLAARAADRDLADVKRENAHLRQRLTDSQFKFEILEKDVREGRPLFRGERSPYGPSPLSRPSSETRAFLSPPTLMDGPPRLSPQFMGPGRGHPLPDPGLPFRRPPPGPYPMGPLPPRPPLPPEPYFADKSDSSFLRNSSSISENESREGPHSMPGDMRLPPDPDSRMGPPPGPRLMGMPPLMDPRDPHFPPRGPYGPPEFFPPRGPGGPPIGNIVLQGGQHAGVIHQTENLYDWFHQQRRVYFQVEKNQRDLRPEHVVSTNPRL</sequence>
<feature type="compositionally biased region" description="Polar residues" evidence="9">
    <location>
        <begin position="1542"/>
        <end position="1571"/>
    </location>
</feature>
<dbReference type="GO" id="GO:0070971">
    <property type="term" value="C:endoplasmic reticulum exit site"/>
    <property type="evidence" value="ECO:0007669"/>
    <property type="project" value="TreeGrafter"/>
</dbReference>
<feature type="compositionally biased region" description="Pro residues" evidence="9">
    <location>
        <begin position="2764"/>
        <end position="2794"/>
    </location>
</feature>
<feature type="compositionally biased region" description="Basic and acidic residues" evidence="9">
    <location>
        <begin position="1920"/>
        <end position="1969"/>
    </location>
</feature>
<evidence type="ECO:0000256" key="5">
    <source>
        <dbReference type="ARBA" id="ARBA00023054"/>
    </source>
</evidence>
<feature type="region of interest" description="Disordered" evidence="9">
    <location>
        <begin position="1104"/>
        <end position="1138"/>
    </location>
</feature>
<feature type="compositionally biased region" description="Polar residues" evidence="9">
    <location>
        <begin position="494"/>
        <end position="505"/>
    </location>
</feature>
<keyword evidence="13" id="KW-1267">Proteomics identification</keyword>
<comment type="subcellular location">
    <subcellularLocation>
        <location evidence="1">Endoplasmic reticulum membrane</location>
        <topology evidence="1">Single-pass membrane protein</topology>
    </subcellularLocation>
</comment>
<feature type="compositionally biased region" description="Basic and acidic residues" evidence="9">
    <location>
        <begin position="733"/>
        <end position="746"/>
    </location>
</feature>
<feature type="compositionally biased region" description="Acidic residues" evidence="9">
    <location>
        <begin position="452"/>
        <end position="465"/>
    </location>
</feature>
<feature type="compositionally biased region" description="Basic and acidic residues" evidence="9">
    <location>
        <begin position="1785"/>
        <end position="1805"/>
    </location>
</feature>
<dbReference type="Gene3D" id="2.30.30.40">
    <property type="entry name" value="SH3 Domains"/>
    <property type="match status" value="1"/>
</dbReference>
<feature type="region of interest" description="Disordered" evidence="9">
    <location>
        <begin position="2493"/>
        <end position="2516"/>
    </location>
</feature>
<feature type="region of interest" description="Disordered" evidence="9">
    <location>
        <begin position="1151"/>
        <end position="1257"/>
    </location>
</feature>
<feature type="compositionally biased region" description="Acidic residues" evidence="9">
    <location>
        <begin position="1012"/>
        <end position="1023"/>
    </location>
</feature>
<name>A0A498N6K5_LABRO</name>
<feature type="region of interest" description="Disordered" evidence="9">
    <location>
        <begin position="1311"/>
        <end position="1377"/>
    </location>
</feature>
<keyword evidence="12" id="KW-1185">Reference proteome</keyword>
<feature type="compositionally biased region" description="Polar residues" evidence="9">
    <location>
        <begin position="161"/>
        <end position="185"/>
    </location>
</feature>
<feature type="compositionally biased region" description="Polar residues" evidence="9">
    <location>
        <begin position="1151"/>
        <end position="1182"/>
    </location>
</feature>
<dbReference type="SUPFAM" id="SSF50044">
    <property type="entry name" value="SH3-domain"/>
    <property type="match status" value="1"/>
</dbReference>
<feature type="compositionally biased region" description="Polar residues" evidence="9">
    <location>
        <begin position="1887"/>
        <end position="1919"/>
    </location>
</feature>
<reference evidence="11 12" key="1">
    <citation type="submission" date="2018-03" db="EMBL/GenBank/DDBJ databases">
        <title>Draft genome sequence of Rohu Carp (Labeo rohita).</title>
        <authorList>
            <person name="Das P."/>
            <person name="Kushwaha B."/>
            <person name="Joshi C.G."/>
            <person name="Kumar D."/>
            <person name="Nagpure N.S."/>
            <person name="Sahoo L."/>
            <person name="Das S.P."/>
            <person name="Bit A."/>
            <person name="Patnaik S."/>
            <person name="Meher P.K."/>
            <person name="Jayasankar P."/>
            <person name="Koringa P.G."/>
            <person name="Patel N.V."/>
            <person name="Hinsu A.T."/>
            <person name="Kumar R."/>
            <person name="Pandey M."/>
            <person name="Agarwal S."/>
            <person name="Srivastava S."/>
            <person name="Singh M."/>
            <person name="Iquebal M.A."/>
            <person name="Jaiswal S."/>
            <person name="Angadi U.B."/>
            <person name="Kumar N."/>
            <person name="Raza M."/>
            <person name="Shah T.M."/>
            <person name="Rai A."/>
            <person name="Jena J.K."/>
        </authorList>
    </citation>
    <scope>NUCLEOTIDE SEQUENCE [LARGE SCALE GENOMIC DNA]</scope>
    <source>
        <strain evidence="11">DASCIFA01</strain>
        <tissue evidence="11">Testis</tissue>
    </source>
</reference>
<evidence type="ECO:0000256" key="4">
    <source>
        <dbReference type="ARBA" id="ARBA00022824"/>
    </source>
</evidence>
<feature type="domain" description="SH3" evidence="10">
    <location>
        <begin position="35"/>
        <end position="97"/>
    </location>
</feature>
<dbReference type="GO" id="GO:0006888">
    <property type="term" value="P:endoplasmic reticulum to Golgi vesicle-mediated transport"/>
    <property type="evidence" value="ECO:0007669"/>
    <property type="project" value="TreeGrafter"/>
</dbReference>
<feature type="compositionally biased region" description="Polar residues" evidence="9">
    <location>
        <begin position="686"/>
        <end position="731"/>
    </location>
</feature>
<feature type="compositionally biased region" description="Basic and acidic residues" evidence="9">
    <location>
        <begin position="1105"/>
        <end position="1125"/>
    </location>
</feature>
<dbReference type="GO" id="GO:0009306">
    <property type="term" value="P:protein secretion"/>
    <property type="evidence" value="ECO:0007669"/>
    <property type="project" value="TreeGrafter"/>
</dbReference>
<feature type="compositionally biased region" description="Polar residues" evidence="9">
    <location>
        <begin position="2498"/>
        <end position="2511"/>
    </location>
</feature>
<dbReference type="InterPro" id="IPR051500">
    <property type="entry name" value="cTAGE_MIA/OTOR"/>
</dbReference>
<feature type="region of interest" description="Disordered" evidence="9">
    <location>
        <begin position="1070"/>
        <end position="1089"/>
    </location>
</feature>
<feature type="coiled-coil region" evidence="8">
    <location>
        <begin position="2628"/>
        <end position="2694"/>
    </location>
</feature>
<feature type="compositionally biased region" description="Basic and acidic residues" evidence="9">
    <location>
        <begin position="508"/>
        <end position="558"/>
    </location>
</feature>
<feature type="compositionally biased region" description="Polar residues" evidence="9">
    <location>
        <begin position="1831"/>
        <end position="1853"/>
    </location>
</feature>
<feature type="compositionally biased region" description="Polar residues" evidence="9">
    <location>
        <begin position="1580"/>
        <end position="1608"/>
    </location>
</feature>
<keyword evidence="4" id="KW-0256">Endoplasmic reticulum</keyword>
<feature type="compositionally biased region" description="Low complexity" evidence="9">
    <location>
        <begin position="271"/>
        <end position="281"/>
    </location>
</feature>
<feature type="compositionally biased region" description="Acidic residues" evidence="9">
    <location>
        <begin position="199"/>
        <end position="209"/>
    </location>
</feature>
<dbReference type="InterPro" id="IPR001452">
    <property type="entry name" value="SH3_domain"/>
</dbReference>
<accession>A0A498N6K5</accession>
<evidence type="ECO:0000313" key="11">
    <source>
        <dbReference type="EMBL" id="RXN27332.1"/>
    </source>
</evidence>
<feature type="compositionally biased region" description="Basic and acidic residues" evidence="9">
    <location>
        <begin position="146"/>
        <end position="160"/>
    </location>
</feature>
<feature type="compositionally biased region" description="Pro residues" evidence="9">
    <location>
        <begin position="2860"/>
        <end position="2871"/>
    </location>
</feature>
<feature type="compositionally biased region" description="Basic and acidic residues" evidence="9">
    <location>
        <begin position="1024"/>
        <end position="1041"/>
    </location>
</feature>
<feature type="coiled-coil region" evidence="8">
    <location>
        <begin position="2547"/>
        <end position="2588"/>
    </location>
</feature>
<feature type="compositionally biased region" description="Polar residues" evidence="9">
    <location>
        <begin position="310"/>
        <end position="322"/>
    </location>
</feature>
<feature type="compositionally biased region" description="Basic and acidic residues" evidence="9">
    <location>
        <begin position="1855"/>
        <end position="1872"/>
    </location>
</feature>
<feature type="region of interest" description="Disordered" evidence="9">
    <location>
        <begin position="378"/>
        <end position="569"/>
    </location>
</feature>
<evidence type="ECO:0000256" key="6">
    <source>
        <dbReference type="ARBA" id="ARBA00023180"/>
    </source>
</evidence>
<dbReference type="Proteomes" id="UP000290572">
    <property type="component" value="Unassembled WGS sequence"/>
</dbReference>
<evidence type="ECO:0000256" key="2">
    <source>
        <dbReference type="ARBA" id="ARBA00022443"/>
    </source>
</evidence>
<keyword evidence="5 8" id="KW-0175">Coiled coil</keyword>
<feature type="compositionally biased region" description="Basic and acidic residues" evidence="9">
    <location>
        <begin position="757"/>
        <end position="801"/>
    </location>
</feature>
<evidence type="ECO:0000256" key="1">
    <source>
        <dbReference type="ARBA" id="ARBA00004389"/>
    </source>
</evidence>
<feature type="region of interest" description="Disordered" evidence="9">
    <location>
        <begin position="2713"/>
        <end position="2871"/>
    </location>
</feature>
<keyword evidence="6" id="KW-0325">Glycoprotein</keyword>
<dbReference type="InterPro" id="IPR036028">
    <property type="entry name" value="SH3-like_dom_sf"/>
</dbReference>
<feature type="compositionally biased region" description="Basic and acidic residues" evidence="9">
    <location>
        <begin position="1311"/>
        <end position="1367"/>
    </location>
</feature>
<feature type="coiled-coil region" evidence="8">
    <location>
        <begin position="2336"/>
        <end position="2461"/>
    </location>
</feature>
<dbReference type="GO" id="GO:0035459">
    <property type="term" value="P:vesicle cargo loading"/>
    <property type="evidence" value="ECO:0007669"/>
    <property type="project" value="TreeGrafter"/>
</dbReference>
<evidence type="ECO:0000313" key="12">
    <source>
        <dbReference type="Proteomes" id="UP000290572"/>
    </source>
</evidence>
<feature type="compositionally biased region" description="Basic and acidic residues" evidence="9">
    <location>
        <begin position="631"/>
        <end position="685"/>
    </location>
</feature>
<feature type="compositionally biased region" description="Basic and acidic residues" evidence="9">
    <location>
        <begin position="986"/>
        <end position="1011"/>
    </location>
</feature>
<evidence type="ECO:0000256" key="9">
    <source>
        <dbReference type="SAM" id="MobiDB-lite"/>
    </source>
</evidence>
<dbReference type="GO" id="GO:0005789">
    <property type="term" value="C:endoplasmic reticulum membrane"/>
    <property type="evidence" value="ECO:0007669"/>
    <property type="project" value="UniProtKB-SubCell"/>
</dbReference>
<feature type="region of interest" description="Disordered" evidence="9">
    <location>
        <begin position="1396"/>
        <end position="1422"/>
    </location>
</feature>
<feature type="compositionally biased region" description="Acidic residues" evidence="9">
    <location>
        <begin position="131"/>
        <end position="145"/>
    </location>
</feature>
<feature type="region of interest" description="Disordered" evidence="9">
    <location>
        <begin position="631"/>
        <end position="827"/>
    </location>
</feature>